<reference evidence="1" key="1">
    <citation type="submission" date="2016-10" db="EMBL/GenBank/DDBJ databases">
        <title>Sequence of Gallionella enrichment culture.</title>
        <authorList>
            <person name="Poehlein A."/>
            <person name="Muehling M."/>
            <person name="Daniel R."/>
        </authorList>
    </citation>
    <scope>NUCLEOTIDE SEQUENCE</scope>
</reference>
<sequence>MQIRLAVFGAFRGALAQGELEFSLPDDARVQHLRQALKAHLRRLHPEGGDDALVDRSAFADVFEVLDEETPLAGRQGLAVLPPVCGG</sequence>
<accession>A0A1J5S1Y3</accession>
<dbReference type="EMBL" id="MLJW01000078">
    <property type="protein sequence ID" value="OIR02019.1"/>
    <property type="molecule type" value="Genomic_DNA"/>
</dbReference>
<name>A0A1J5S1Y3_9ZZZZ</name>
<dbReference type="SUPFAM" id="SSF54285">
    <property type="entry name" value="MoaD/ThiS"/>
    <property type="match status" value="1"/>
</dbReference>
<dbReference type="Gene3D" id="3.10.20.30">
    <property type="match status" value="1"/>
</dbReference>
<dbReference type="InterPro" id="IPR012675">
    <property type="entry name" value="Beta-grasp_dom_sf"/>
</dbReference>
<evidence type="ECO:0008006" key="2">
    <source>
        <dbReference type="Google" id="ProtNLM"/>
    </source>
</evidence>
<evidence type="ECO:0000313" key="1">
    <source>
        <dbReference type="EMBL" id="OIR02019.1"/>
    </source>
</evidence>
<proteinExistence type="predicted"/>
<dbReference type="AlphaFoldDB" id="A0A1J5S1Y3"/>
<protein>
    <recommendedName>
        <fullName evidence="2">Molybdopterin synthase sulfur carrier subunit</fullName>
    </recommendedName>
</protein>
<dbReference type="InterPro" id="IPR016155">
    <property type="entry name" value="Mopterin_synth/thiamin_S_b"/>
</dbReference>
<gene>
    <name evidence="1" type="ORF">GALL_158770</name>
</gene>
<comment type="caution">
    <text evidence="1">The sequence shown here is derived from an EMBL/GenBank/DDBJ whole genome shotgun (WGS) entry which is preliminary data.</text>
</comment>
<organism evidence="1">
    <name type="scientific">mine drainage metagenome</name>
    <dbReference type="NCBI Taxonomy" id="410659"/>
    <lineage>
        <taxon>unclassified sequences</taxon>
        <taxon>metagenomes</taxon>
        <taxon>ecological metagenomes</taxon>
    </lineage>
</organism>